<gene>
    <name evidence="1" type="ORF">ECANGB1_373</name>
</gene>
<reference evidence="1 2" key="1">
    <citation type="journal article" date="2017" name="Environ. Microbiol.">
        <title>Decay of the glycolytic pathway and adaptation to intranuclear parasitism within Enterocytozoonidae microsporidia.</title>
        <authorList>
            <person name="Wiredu Boakye D."/>
            <person name="Jaroenlak P."/>
            <person name="Prachumwat A."/>
            <person name="Williams T.A."/>
            <person name="Bateman K.S."/>
            <person name="Itsathitphaisarn O."/>
            <person name="Sritunyalucksana K."/>
            <person name="Paszkiewicz K.H."/>
            <person name="Moore K.A."/>
            <person name="Stentiford G.D."/>
            <person name="Williams B.A."/>
        </authorList>
    </citation>
    <scope>NUCLEOTIDE SEQUENCE [LARGE SCALE GENOMIC DNA]</scope>
    <source>
        <strain evidence="1 2">GB1</strain>
    </source>
</reference>
<proteinExistence type="predicted"/>
<evidence type="ECO:0000313" key="2">
    <source>
        <dbReference type="Proteomes" id="UP000192639"/>
    </source>
</evidence>
<dbReference type="Proteomes" id="UP000192639">
    <property type="component" value="Unassembled WGS sequence"/>
</dbReference>
<dbReference type="EMBL" id="LWDP01000123">
    <property type="protein sequence ID" value="ORD93272.1"/>
    <property type="molecule type" value="Genomic_DNA"/>
</dbReference>
<organism evidence="1 2">
    <name type="scientific">Enterospora canceri</name>
    <dbReference type="NCBI Taxonomy" id="1081671"/>
    <lineage>
        <taxon>Eukaryota</taxon>
        <taxon>Fungi</taxon>
        <taxon>Fungi incertae sedis</taxon>
        <taxon>Microsporidia</taxon>
        <taxon>Enterocytozoonidae</taxon>
        <taxon>Enterospora</taxon>
    </lineage>
</organism>
<evidence type="ECO:0000313" key="1">
    <source>
        <dbReference type="EMBL" id="ORD93272.1"/>
    </source>
</evidence>
<comment type="caution">
    <text evidence="1">The sequence shown here is derived from an EMBL/GenBank/DDBJ whole genome shotgun (WGS) entry which is preliminary data.</text>
</comment>
<sequence>MEEDYEPTELNEETNLVTKIIYSKRTPYSSDTTGRNVLDNLQNPFVGEYLHKQIKRRKEVIEALEEKLAKILRL</sequence>
<dbReference type="VEuPathDB" id="MicrosporidiaDB:ECANGB1_373"/>
<accession>A0A1Y1S541</accession>
<dbReference type="AlphaFoldDB" id="A0A1Y1S541"/>
<name>A0A1Y1S541_9MICR</name>
<keyword evidence="2" id="KW-1185">Reference proteome</keyword>
<protein>
    <submittedName>
        <fullName evidence="1">Uncharacterized protein</fullName>
    </submittedName>
</protein>